<dbReference type="Pfam" id="PF00155">
    <property type="entry name" value="Aminotran_1_2"/>
    <property type="match status" value="1"/>
</dbReference>
<dbReference type="Gene3D" id="3.90.1150.10">
    <property type="entry name" value="Aspartate Aminotransferase, domain 1"/>
    <property type="match status" value="1"/>
</dbReference>
<dbReference type="InterPro" id="IPR004839">
    <property type="entry name" value="Aminotransferase_I/II_large"/>
</dbReference>
<keyword evidence="4" id="KW-1185">Reference proteome</keyword>
<dbReference type="PANTHER" id="PTHR43510:SF1">
    <property type="entry name" value="AMINOTRANSFERASE FUNCTION, HYPOTHETICAL (EUROFUNG)"/>
    <property type="match status" value="1"/>
</dbReference>
<proteinExistence type="predicted"/>
<dbReference type="CDD" id="cd00609">
    <property type="entry name" value="AAT_like"/>
    <property type="match status" value="1"/>
</dbReference>
<dbReference type="OrthoDB" id="7042322at2759"/>
<accession>A0A9W7FSE0</accession>
<evidence type="ECO:0000313" key="3">
    <source>
        <dbReference type="EMBL" id="GMI17185.1"/>
    </source>
</evidence>
<dbReference type="InterPro" id="IPR015422">
    <property type="entry name" value="PyrdxlP-dep_Trfase_small"/>
</dbReference>
<dbReference type="AlphaFoldDB" id="A0A9W7FSE0"/>
<gene>
    <name evidence="3" type="ORF">TrLO_g2823</name>
</gene>
<sequence>MNLTQPWSKAHKRMTKTSSGGLPYSLSNSFTAPLTSAELLQHTESRQDADLLSLYSNHPLTYTPNGGSLDLRQDISNLYGPQISPDNVLVFPGAQVALQTSSFAFASEHTIVFTPGYQSTVECPKHAGGSVTSIPLDPKTFQIDLEKVKEAITSKTKYMVINQPYNPAGTLMPLSEYTELISLCRENDIILSSDEVYRLLEHEGTERLPSVADFYEKGISCVTMSKPWGGCGITIGWLVCQDEGMIERLKDVQYFGTACPARASEIQGMMVLRSSEVILEERRKILNDNKKLLISFIDKYSDFFAWTPPSAGATCFINCLPITSSQLGLELAEVGIGVKPAYCFAEKVDASFSGFFRVGFGEREFPERLAKLEEFVESKKEIWAEIMKSKK</sequence>
<dbReference type="Gene3D" id="3.40.640.10">
    <property type="entry name" value="Type I PLP-dependent aspartate aminotransferase-like (Major domain)"/>
    <property type="match status" value="1"/>
</dbReference>
<feature type="region of interest" description="Disordered" evidence="1">
    <location>
        <begin position="1"/>
        <end position="20"/>
    </location>
</feature>
<evidence type="ECO:0000259" key="2">
    <source>
        <dbReference type="Pfam" id="PF00155"/>
    </source>
</evidence>
<protein>
    <recommendedName>
        <fullName evidence="2">Aminotransferase class I/classII large domain-containing protein</fullName>
    </recommendedName>
</protein>
<dbReference type="EMBL" id="BRXW01000280">
    <property type="protein sequence ID" value="GMI17185.1"/>
    <property type="molecule type" value="Genomic_DNA"/>
</dbReference>
<dbReference type="InterPro" id="IPR015421">
    <property type="entry name" value="PyrdxlP-dep_Trfase_major"/>
</dbReference>
<organism evidence="3 4">
    <name type="scientific">Triparma laevis f. longispina</name>
    <dbReference type="NCBI Taxonomy" id="1714387"/>
    <lineage>
        <taxon>Eukaryota</taxon>
        <taxon>Sar</taxon>
        <taxon>Stramenopiles</taxon>
        <taxon>Ochrophyta</taxon>
        <taxon>Bolidophyceae</taxon>
        <taxon>Parmales</taxon>
        <taxon>Triparmaceae</taxon>
        <taxon>Triparma</taxon>
    </lineage>
</organism>
<reference evidence="4" key="1">
    <citation type="journal article" date="2023" name="Commun. Biol.">
        <title>Genome analysis of Parmales, the sister group of diatoms, reveals the evolutionary specialization of diatoms from phago-mixotrophs to photoautotrophs.</title>
        <authorList>
            <person name="Ban H."/>
            <person name="Sato S."/>
            <person name="Yoshikawa S."/>
            <person name="Yamada K."/>
            <person name="Nakamura Y."/>
            <person name="Ichinomiya M."/>
            <person name="Sato N."/>
            <person name="Blanc-Mathieu R."/>
            <person name="Endo H."/>
            <person name="Kuwata A."/>
            <person name="Ogata H."/>
        </authorList>
    </citation>
    <scope>NUCLEOTIDE SEQUENCE [LARGE SCALE GENOMIC DNA]</scope>
    <source>
        <strain evidence="4">NIES 3700</strain>
    </source>
</reference>
<name>A0A9W7FSE0_9STRA</name>
<evidence type="ECO:0000256" key="1">
    <source>
        <dbReference type="SAM" id="MobiDB-lite"/>
    </source>
</evidence>
<dbReference type="InterPro" id="IPR015424">
    <property type="entry name" value="PyrdxlP-dep_Trfase"/>
</dbReference>
<evidence type="ECO:0000313" key="4">
    <source>
        <dbReference type="Proteomes" id="UP001165122"/>
    </source>
</evidence>
<comment type="caution">
    <text evidence="3">The sequence shown here is derived from an EMBL/GenBank/DDBJ whole genome shotgun (WGS) entry which is preliminary data.</text>
</comment>
<dbReference type="SUPFAM" id="SSF53383">
    <property type="entry name" value="PLP-dependent transferases"/>
    <property type="match status" value="1"/>
</dbReference>
<dbReference type="Proteomes" id="UP001165122">
    <property type="component" value="Unassembled WGS sequence"/>
</dbReference>
<dbReference type="PANTHER" id="PTHR43510">
    <property type="entry name" value="AMINOTRANSFERASE FUNCTION, HYPOTHETICAL (EUROFUNG)"/>
    <property type="match status" value="1"/>
</dbReference>
<dbReference type="GO" id="GO:0030170">
    <property type="term" value="F:pyridoxal phosphate binding"/>
    <property type="evidence" value="ECO:0007669"/>
    <property type="project" value="InterPro"/>
</dbReference>
<feature type="domain" description="Aminotransferase class I/classII large" evidence="2">
    <location>
        <begin position="61"/>
        <end position="361"/>
    </location>
</feature>